<dbReference type="InParanoid" id="A0A1E7FNN8"/>
<dbReference type="PANTHER" id="PTHR45641">
    <property type="entry name" value="TETRATRICOPEPTIDE REPEAT PROTEIN (AFU_ORTHOLOGUE AFUA_6G03870)"/>
    <property type="match status" value="1"/>
</dbReference>
<organism evidence="4 5">
    <name type="scientific">Fragilariopsis cylindrus CCMP1102</name>
    <dbReference type="NCBI Taxonomy" id="635003"/>
    <lineage>
        <taxon>Eukaryota</taxon>
        <taxon>Sar</taxon>
        <taxon>Stramenopiles</taxon>
        <taxon>Ochrophyta</taxon>
        <taxon>Bacillariophyta</taxon>
        <taxon>Bacillariophyceae</taxon>
        <taxon>Bacillariophycidae</taxon>
        <taxon>Bacillariales</taxon>
        <taxon>Bacillariaceae</taxon>
        <taxon>Fragilariopsis</taxon>
    </lineage>
</organism>
<feature type="repeat" description="TPR" evidence="3">
    <location>
        <begin position="400"/>
        <end position="433"/>
    </location>
</feature>
<dbReference type="SUPFAM" id="SSF48452">
    <property type="entry name" value="TPR-like"/>
    <property type="match status" value="2"/>
</dbReference>
<keyword evidence="2 3" id="KW-0802">TPR repeat</keyword>
<gene>
    <name evidence="4" type="ORF">FRACYDRAFT_181893</name>
</gene>
<keyword evidence="1" id="KW-0677">Repeat</keyword>
<keyword evidence="5" id="KW-1185">Reference proteome</keyword>
<sequence length="551" mass="62344">MALNDTSNPDIISSTLYYNIGQTYTRQKLYNDASTWFHRSLAACNHPKDSSSLLALKTLHCLGYCNHRLGNDDKASMYYKRALLLVSEMDLGSSVHLAASLNCVGVLHFNSQINNNTELAMEMFRESLNIYRSMTNMNRSNKVAIATVLNNIGRVYYLQSKFQESLDVYEESLRSRREILGSDSVDVAATVYNIGQTCHQIGRLDESLSYYKEFLRIASSVMPMDSGSKDMALVLKGIAEIYQEKSDLNMALFYFSRALELQKNFDNIYSTDVATTLNKLGNICYEMKNFTTAMSHYKKGLEIERKVLPANHPHTIITLVNIAHIHKQLGEHENALTAYMAACKMQMTAFGRESLSVAETLSSIGLMQYHIHFFDLAKKCFGESLRIRSKILGRDHRDVAILWYNIATIHFETGEDDIAVEMYKETLRVERKALGDDHPDVVLTLQHLGQVHQQMGQINEALRYFNEALNIELKLSRNRTQDSNKSGSMARLLNLLGNVYLQLGKTVDMMKCYAEASRIYEANQRPGETLVIAGYNFYGLSKTNPSCAAVA</sequence>
<dbReference type="Proteomes" id="UP000095751">
    <property type="component" value="Unassembled WGS sequence"/>
</dbReference>
<dbReference type="InterPro" id="IPR011990">
    <property type="entry name" value="TPR-like_helical_dom_sf"/>
</dbReference>
<proteinExistence type="predicted"/>
<dbReference type="InterPro" id="IPR019734">
    <property type="entry name" value="TPR_rpt"/>
</dbReference>
<dbReference type="AlphaFoldDB" id="A0A1E7FNN8"/>
<feature type="repeat" description="TPR" evidence="3">
    <location>
        <begin position="274"/>
        <end position="307"/>
    </location>
</feature>
<dbReference type="Pfam" id="PF13181">
    <property type="entry name" value="TPR_8"/>
    <property type="match status" value="2"/>
</dbReference>
<dbReference type="Gene3D" id="1.25.40.10">
    <property type="entry name" value="Tetratricopeptide repeat domain"/>
    <property type="match status" value="4"/>
</dbReference>
<dbReference type="EMBL" id="KV784355">
    <property type="protein sequence ID" value="OEU19746.1"/>
    <property type="molecule type" value="Genomic_DNA"/>
</dbReference>
<feature type="repeat" description="TPR" evidence="3">
    <location>
        <begin position="442"/>
        <end position="475"/>
    </location>
</feature>
<dbReference type="KEGG" id="fcy:FRACYDRAFT_181893"/>
<evidence type="ECO:0000313" key="5">
    <source>
        <dbReference type="Proteomes" id="UP000095751"/>
    </source>
</evidence>
<evidence type="ECO:0000313" key="4">
    <source>
        <dbReference type="EMBL" id="OEU19746.1"/>
    </source>
</evidence>
<evidence type="ECO:0000256" key="1">
    <source>
        <dbReference type="ARBA" id="ARBA00022737"/>
    </source>
</evidence>
<dbReference type="PROSITE" id="PS50005">
    <property type="entry name" value="TPR"/>
    <property type="match status" value="5"/>
</dbReference>
<evidence type="ECO:0000256" key="3">
    <source>
        <dbReference type="PROSITE-ProRule" id="PRU00339"/>
    </source>
</evidence>
<name>A0A1E7FNN8_9STRA</name>
<feature type="repeat" description="TPR" evidence="3">
    <location>
        <begin position="232"/>
        <end position="265"/>
    </location>
</feature>
<protein>
    <submittedName>
        <fullName evidence="4">TPR-like protein</fullName>
    </submittedName>
</protein>
<evidence type="ECO:0000256" key="2">
    <source>
        <dbReference type="ARBA" id="ARBA00022803"/>
    </source>
</evidence>
<feature type="repeat" description="TPR" evidence="3">
    <location>
        <begin position="146"/>
        <end position="179"/>
    </location>
</feature>
<dbReference type="OrthoDB" id="197174at2759"/>
<dbReference type="PANTHER" id="PTHR45641:SF19">
    <property type="entry name" value="NEPHROCYSTIN-3"/>
    <property type="match status" value="1"/>
</dbReference>
<dbReference type="SMART" id="SM00028">
    <property type="entry name" value="TPR"/>
    <property type="match status" value="11"/>
</dbReference>
<reference evidence="4 5" key="1">
    <citation type="submission" date="2016-09" db="EMBL/GenBank/DDBJ databases">
        <title>Extensive genetic diversity and differential bi-allelic expression allows diatom success in the polar Southern Ocean.</title>
        <authorList>
            <consortium name="DOE Joint Genome Institute"/>
            <person name="Mock T."/>
            <person name="Otillar R.P."/>
            <person name="Strauss J."/>
            <person name="Dupont C."/>
            <person name="Frickenhaus S."/>
            <person name="Maumus F."/>
            <person name="Mcmullan M."/>
            <person name="Sanges R."/>
            <person name="Schmutz J."/>
            <person name="Toseland A."/>
            <person name="Valas R."/>
            <person name="Veluchamy A."/>
            <person name="Ward B.J."/>
            <person name="Allen A."/>
            <person name="Barry K."/>
            <person name="Falciatore A."/>
            <person name="Ferrante M."/>
            <person name="Fortunato A.E."/>
            <person name="Gloeckner G."/>
            <person name="Gruber A."/>
            <person name="Hipkin R."/>
            <person name="Janech M."/>
            <person name="Kroth P."/>
            <person name="Leese F."/>
            <person name="Lindquist E."/>
            <person name="Lyon B.R."/>
            <person name="Martin J."/>
            <person name="Mayer C."/>
            <person name="Parker M."/>
            <person name="Quesneville H."/>
            <person name="Raymond J."/>
            <person name="Uhlig C."/>
            <person name="Valentin K.U."/>
            <person name="Worden A.Z."/>
            <person name="Armbrust E.V."/>
            <person name="Bowler C."/>
            <person name="Green B."/>
            <person name="Moulton V."/>
            <person name="Van Oosterhout C."/>
            <person name="Grigoriev I."/>
        </authorList>
    </citation>
    <scope>NUCLEOTIDE SEQUENCE [LARGE SCALE GENOMIC DNA]</scope>
    <source>
        <strain evidence="4 5">CCMP1102</strain>
    </source>
</reference>
<accession>A0A1E7FNN8</accession>
<dbReference type="Pfam" id="PF13424">
    <property type="entry name" value="TPR_12"/>
    <property type="match status" value="4"/>
</dbReference>